<dbReference type="PANTHER" id="PTHR21193">
    <property type="entry name" value="OXIDOREDUCTASE-LIKE DOMAIN-CONTAINING PROTEIN 1"/>
    <property type="match status" value="1"/>
</dbReference>
<protein>
    <recommendedName>
        <fullName evidence="1">Oxidoreductase-like domain-containing protein</fullName>
    </recommendedName>
</protein>
<gene>
    <name evidence="2" type="ORF">DILT_LOCUS3849</name>
</gene>
<keyword evidence="3" id="KW-1185">Reference proteome</keyword>
<organism evidence="2 3">
    <name type="scientific">Dibothriocephalus latus</name>
    <name type="common">Fish tapeworm</name>
    <name type="synonym">Diphyllobothrium latum</name>
    <dbReference type="NCBI Taxonomy" id="60516"/>
    <lineage>
        <taxon>Eukaryota</taxon>
        <taxon>Metazoa</taxon>
        <taxon>Spiralia</taxon>
        <taxon>Lophotrochozoa</taxon>
        <taxon>Platyhelminthes</taxon>
        <taxon>Cestoda</taxon>
        <taxon>Eucestoda</taxon>
        <taxon>Diphyllobothriidea</taxon>
        <taxon>Diphyllobothriidae</taxon>
        <taxon>Dibothriocephalus</taxon>
    </lineage>
</organism>
<dbReference type="GO" id="GO:0005739">
    <property type="term" value="C:mitochondrion"/>
    <property type="evidence" value="ECO:0007669"/>
    <property type="project" value="TreeGrafter"/>
</dbReference>
<dbReference type="PANTHER" id="PTHR21193:SF3">
    <property type="entry name" value="OXIDOREDUCTASE-LIKE DOMAIN-CONTAINING PROTEIN 1"/>
    <property type="match status" value="1"/>
</dbReference>
<sequence length="140" mass="15883">MYAPHICQQVSSKALRYRLLSLFYLPPWPKLPSLSRPCSRQVSMASPPQPPQPGGCCMSGCFNCVWLEYAESLLQYHLSIKRNGQPFDEISDAAFDEIRAKLEAVEDPSIRDFLLFELSMRLDKHSRSAAGRQHGEHTDS</sequence>
<dbReference type="AlphaFoldDB" id="A0A3P6V7S9"/>
<feature type="domain" description="Oxidoreductase-like" evidence="1">
    <location>
        <begin position="46"/>
        <end position="81"/>
    </location>
</feature>
<accession>A0A3P6V7S9</accession>
<dbReference type="Proteomes" id="UP000281553">
    <property type="component" value="Unassembled WGS sequence"/>
</dbReference>
<evidence type="ECO:0000313" key="2">
    <source>
        <dbReference type="EMBL" id="VDK86241.1"/>
    </source>
</evidence>
<evidence type="ECO:0000313" key="3">
    <source>
        <dbReference type="Proteomes" id="UP000281553"/>
    </source>
</evidence>
<dbReference type="InterPro" id="IPR039251">
    <property type="entry name" value="OXLD1"/>
</dbReference>
<dbReference type="InterPro" id="IPR019180">
    <property type="entry name" value="Oxidoreductase-like_N"/>
</dbReference>
<name>A0A3P6V7S9_DIBLA</name>
<reference evidence="2 3" key="1">
    <citation type="submission" date="2018-11" db="EMBL/GenBank/DDBJ databases">
        <authorList>
            <consortium name="Pathogen Informatics"/>
        </authorList>
    </citation>
    <scope>NUCLEOTIDE SEQUENCE [LARGE SCALE GENOMIC DNA]</scope>
</reference>
<dbReference type="OrthoDB" id="10064411at2759"/>
<proteinExistence type="predicted"/>
<dbReference type="EMBL" id="UYRU01044359">
    <property type="protein sequence ID" value="VDK86241.1"/>
    <property type="molecule type" value="Genomic_DNA"/>
</dbReference>
<evidence type="ECO:0000259" key="1">
    <source>
        <dbReference type="Pfam" id="PF09791"/>
    </source>
</evidence>
<dbReference type="Pfam" id="PF09791">
    <property type="entry name" value="Oxidored-like"/>
    <property type="match status" value="1"/>
</dbReference>